<dbReference type="Gene3D" id="1.10.555.10">
    <property type="entry name" value="Rho GTPase activation protein"/>
    <property type="match status" value="1"/>
</dbReference>
<dbReference type="GO" id="GO:0035091">
    <property type="term" value="F:phosphatidylinositol binding"/>
    <property type="evidence" value="ECO:0007669"/>
    <property type="project" value="InterPro"/>
</dbReference>
<evidence type="ECO:0000256" key="1">
    <source>
        <dbReference type="ARBA" id="ARBA00022468"/>
    </source>
</evidence>
<dbReference type="Pfam" id="PF00620">
    <property type="entry name" value="RhoGAP"/>
    <property type="match status" value="1"/>
</dbReference>
<dbReference type="SUPFAM" id="SSF50729">
    <property type="entry name" value="PH domain-like"/>
    <property type="match status" value="1"/>
</dbReference>
<dbReference type="AlphaFoldDB" id="A0A9P8PY03"/>
<dbReference type="InterPro" id="IPR050729">
    <property type="entry name" value="Rho-GAP"/>
</dbReference>
<dbReference type="InterPro" id="IPR000198">
    <property type="entry name" value="RhoGAP_dom"/>
</dbReference>
<dbReference type="SMART" id="SM00324">
    <property type="entry name" value="RhoGAP"/>
    <property type="match status" value="1"/>
</dbReference>
<dbReference type="GO" id="GO:0005096">
    <property type="term" value="F:GTPase activator activity"/>
    <property type="evidence" value="ECO:0007669"/>
    <property type="project" value="UniProtKB-KW"/>
</dbReference>
<keyword evidence="1" id="KW-0343">GTPase activation</keyword>
<evidence type="ECO:0000313" key="7">
    <source>
        <dbReference type="Proteomes" id="UP000769528"/>
    </source>
</evidence>
<dbReference type="PROSITE" id="PS50003">
    <property type="entry name" value="PH_DOMAIN"/>
    <property type="match status" value="1"/>
</dbReference>
<dbReference type="OrthoDB" id="185175at2759"/>
<feature type="compositionally biased region" description="Polar residues" evidence="3">
    <location>
        <begin position="295"/>
        <end position="310"/>
    </location>
</feature>
<feature type="region of interest" description="Disordered" evidence="3">
    <location>
        <begin position="195"/>
        <end position="217"/>
    </location>
</feature>
<feature type="compositionally biased region" description="Polar residues" evidence="3">
    <location>
        <begin position="141"/>
        <end position="166"/>
    </location>
</feature>
<dbReference type="Proteomes" id="UP000769528">
    <property type="component" value="Unassembled WGS sequence"/>
</dbReference>
<proteinExistence type="predicted"/>
<dbReference type="InterPro" id="IPR008936">
    <property type="entry name" value="Rho_GTPase_activation_prot"/>
</dbReference>
<feature type="region of interest" description="Disordered" evidence="3">
    <location>
        <begin position="119"/>
        <end position="181"/>
    </location>
</feature>
<dbReference type="EMBL" id="JAEUBF010000267">
    <property type="protein sequence ID" value="KAH3679620.1"/>
    <property type="molecule type" value="Genomic_DNA"/>
</dbReference>
<keyword evidence="7" id="KW-1185">Reference proteome</keyword>
<dbReference type="Gene3D" id="3.30.1520.10">
    <property type="entry name" value="Phox-like domain"/>
    <property type="match status" value="1"/>
</dbReference>
<dbReference type="GO" id="GO:0007010">
    <property type="term" value="P:cytoskeleton organization"/>
    <property type="evidence" value="ECO:0007669"/>
    <property type="project" value="UniProtKB-ARBA"/>
</dbReference>
<feature type="region of interest" description="Disordered" evidence="3">
    <location>
        <begin position="237"/>
        <end position="333"/>
    </location>
</feature>
<keyword evidence="2" id="KW-0175">Coiled coil</keyword>
<dbReference type="Pfam" id="PF00787">
    <property type="entry name" value="PX"/>
    <property type="match status" value="1"/>
</dbReference>
<feature type="compositionally biased region" description="Low complexity" evidence="3">
    <location>
        <begin position="270"/>
        <end position="285"/>
    </location>
</feature>
<feature type="coiled-coil region" evidence="2">
    <location>
        <begin position="749"/>
        <end position="780"/>
    </location>
</feature>
<dbReference type="InterPro" id="IPR001683">
    <property type="entry name" value="PX_dom"/>
</dbReference>
<dbReference type="PROSITE" id="PS50238">
    <property type="entry name" value="RHOGAP"/>
    <property type="match status" value="1"/>
</dbReference>
<dbReference type="PANTHER" id="PTHR23176">
    <property type="entry name" value="RHO/RAC/CDC GTPASE-ACTIVATING PROTEIN"/>
    <property type="match status" value="1"/>
</dbReference>
<feature type="region of interest" description="Disordered" evidence="3">
    <location>
        <begin position="698"/>
        <end position="718"/>
    </location>
</feature>
<gene>
    <name evidence="6" type="ORF">WICMUC_000852</name>
</gene>
<dbReference type="GO" id="GO:0005933">
    <property type="term" value="C:cellular bud"/>
    <property type="evidence" value="ECO:0007669"/>
    <property type="project" value="UniProtKB-ARBA"/>
</dbReference>
<reference evidence="6" key="1">
    <citation type="journal article" date="2021" name="Open Biol.">
        <title>Shared evolutionary footprints suggest mitochondrial oxidative damage underlies multiple complex I losses in fungi.</title>
        <authorList>
            <person name="Schikora-Tamarit M.A."/>
            <person name="Marcet-Houben M."/>
            <person name="Nosek J."/>
            <person name="Gabaldon T."/>
        </authorList>
    </citation>
    <scope>NUCLEOTIDE SEQUENCE</scope>
    <source>
        <strain evidence="6">CBS6341</strain>
    </source>
</reference>
<feature type="compositionally biased region" description="Low complexity" evidence="3">
    <location>
        <begin position="207"/>
        <end position="217"/>
    </location>
</feature>
<evidence type="ECO:0000313" key="6">
    <source>
        <dbReference type="EMBL" id="KAH3679620.1"/>
    </source>
</evidence>
<comment type="caution">
    <text evidence="6">The sequence shown here is derived from an EMBL/GenBank/DDBJ whole genome shotgun (WGS) entry which is preliminary data.</text>
</comment>
<evidence type="ECO:0008006" key="8">
    <source>
        <dbReference type="Google" id="ProtNLM"/>
    </source>
</evidence>
<dbReference type="SUPFAM" id="SSF64268">
    <property type="entry name" value="PX domain"/>
    <property type="match status" value="1"/>
</dbReference>
<name>A0A9P8PY03_9ASCO</name>
<dbReference type="Pfam" id="PF00169">
    <property type="entry name" value="PH"/>
    <property type="match status" value="1"/>
</dbReference>
<evidence type="ECO:0000259" key="4">
    <source>
        <dbReference type="PROSITE" id="PS50003"/>
    </source>
</evidence>
<dbReference type="GO" id="GO:0007165">
    <property type="term" value="P:signal transduction"/>
    <property type="evidence" value="ECO:0007669"/>
    <property type="project" value="InterPro"/>
</dbReference>
<sequence length="1003" mass="114042">MVDIKRNSVTSEFSEFSFENHDASTPIPLKNQFSTTTMSSPTRSTKRIEHLIIENTQLVIENTDLKKQLTEQESIISTLRSEISFLKETNQLEQNNAVSSGLKREHELKKENKEVVKEQNLIQSNQQEAENNIDEIELPPRSSNRTQASPKKSNFPINVDSNTSYDESDRTVTIDNDSRNETRNLVKTRSFNSIVSEEEQKSRGNVISSTPIGSGSTIDWNATLDVLNKLDDSPAGLILESPSRSPTKSPIRLSSQPVSPYNGRIQRSPSPLKDLNSSHSSSTLESADDRMAIPNTYSSSITVNRNNQTNTDERKNRPQELATGSEHDSLLLNSRVNTPISPIRLAGLTKTQQDRNSVYGSVPTTPTGNNQPLSRANLYNQNGTSTQYQAQFDSPFNQSQGISNSPFTPPHLPLRQASQPIKHERFPSDVPLFVEPNQLGTVKPEIITTISGNLNKKSDDPSIIIAVLDRQTNKEIWRFKKSFSQIIQFDLLVRPLIASFSLPPLPDKQLFLSNIPSKVDSRRIRLRDYLLTLFSIPNIPLEVSYNIARFMSLDIVNLLDEMNTDVYKEGWLLRRTKGLGNNWKARYCQIDGPFMNVFEDPGSTLVESLKLSGSQIGKQPDNAKQLDDKNAYRHAFAIIETKKSSKSSKHIFCCETDTNRDEWINVLLQFSDGSTSSNASIYSKGDTSISSQTILEPLDSPRSAIPSPRYATDPSKLDDEYDEVEEALIKDKEKETKKLKMRSFFPFSKKQFQEEMENFKQQQQKELEEQSQSSSNIEKSLYEMNLTHISPNPIAIFQNELNEVINLSHNQLFGREVPSIIYRCLKYLIDLKAFHEEGIFRLNGSSAMIKQLRDQFDKFYDVDFEKLIPKPDINTIAGLLKLWFRELPTTILTKEYQQTFKDSFNNISNPQLLSIEFSKIVKLLPEVNQSILYVLFKFLNEVIQNSDINKMNLRNLCIVFSPTLNIPSEVIIPFLVDFKCIFENGQPIDNNERETLDLNIPSF</sequence>
<dbReference type="CDD" id="cd06093">
    <property type="entry name" value="PX_domain"/>
    <property type="match status" value="1"/>
</dbReference>
<feature type="compositionally biased region" description="Basic and acidic residues" evidence="3">
    <location>
        <begin position="167"/>
        <end position="181"/>
    </location>
</feature>
<dbReference type="PANTHER" id="PTHR23176:SF129">
    <property type="entry name" value="RHO GTPASE ACTIVATING PROTEIN AT 16F, ISOFORM E-RELATED"/>
    <property type="match status" value="1"/>
</dbReference>
<reference evidence="6" key="2">
    <citation type="submission" date="2021-01" db="EMBL/GenBank/DDBJ databases">
        <authorList>
            <person name="Schikora-Tamarit M.A."/>
        </authorList>
    </citation>
    <scope>NUCLEOTIDE SEQUENCE</scope>
    <source>
        <strain evidence="6">CBS6341</strain>
    </source>
</reference>
<dbReference type="InterPro" id="IPR001849">
    <property type="entry name" value="PH_domain"/>
</dbReference>
<evidence type="ECO:0000256" key="2">
    <source>
        <dbReference type="SAM" id="Coils"/>
    </source>
</evidence>
<feature type="domain" description="Rho-GAP" evidence="5">
    <location>
        <begin position="799"/>
        <end position="1003"/>
    </location>
</feature>
<dbReference type="SMART" id="SM00233">
    <property type="entry name" value="PH"/>
    <property type="match status" value="1"/>
</dbReference>
<organism evidence="6 7">
    <name type="scientific">Wickerhamomyces mucosus</name>
    <dbReference type="NCBI Taxonomy" id="1378264"/>
    <lineage>
        <taxon>Eukaryota</taxon>
        <taxon>Fungi</taxon>
        <taxon>Dikarya</taxon>
        <taxon>Ascomycota</taxon>
        <taxon>Saccharomycotina</taxon>
        <taxon>Saccharomycetes</taxon>
        <taxon>Phaffomycetales</taxon>
        <taxon>Wickerhamomycetaceae</taxon>
        <taxon>Wickerhamomyces</taxon>
    </lineage>
</organism>
<dbReference type="InterPro" id="IPR036871">
    <property type="entry name" value="PX_dom_sf"/>
</dbReference>
<dbReference type="GO" id="GO:0005938">
    <property type="term" value="C:cell cortex"/>
    <property type="evidence" value="ECO:0007669"/>
    <property type="project" value="UniProtKB-ARBA"/>
</dbReference>
<evidence type="ECO:0000256" key="3">
    <source>
        <dbReference type="SAM" id="MobiDB-lite"/>
    </source>
</evidence>
<dbReference type="SUPFAM" id="SSF48350">
    <property type="entry name" value="GTPase activation domain, GAP"/>
    <property type="match status" value="1"/>
</dbReference>
<accession>A0A9P8PY03</accession>
<dbReference type="InterPro" id="IPR011993">
    <property type="entry name" value="PH-like_dom_sf"/>
</dbReference>
<feature type="compositionally biased region" description="Polar residues" evidence="3">
    <location>
        <begin position="242"/>
        <end position="269"/>
    </location>
</feature>
<dbReference type="Gene3D" id="2.30.29.30">
    <property type="entry name" value="Pleckstrin-homology domain (PH domain)/Phosphotyrosine-binding domain (PTB)"/>
    <property type="match status" value="1"/>
</dbReference>
<feature type="domain" description="PH" evidence="4">
    <location>
        <begin position="565"/>
        <end position="672"/>
    </location>
</feature>
<protein>
    <recommendedName>
        <fullName evidence="8">RhoGAP-domain-containing protein</fullName>
    </recommendedName>
</protein>
<evidence type="ECO:0000259" key="5">
    <source>
        <dbReference type="PROSITE" id="PS50238"/>
    </source>
</evidence>